<evidence type="ECO:0000256" key="1">
    <source>
        <dbReference type="ARBA" id="ARBA00004401"/>
    </source>
</evidence>
<keyword evidence="8" id="KW-0472">Membrane</keyword>
<evidence type="ECO:0000256" key="5">
    <source>
        <dbReference type="ARBA" id="ARBA00022968"/>
    </source>
</evidence>
<dbReference type="PANTHER" id="PTHR33392:SF8">
    <property type="entry name" value="REGULATORY PROTEIN MSRR"/>
    <property type="match status" value="1"/>
</dbReference>
<evidence type="ECO:0000256" key="11">
    <source>
        <dbReference type="ARBA" id="ARBA00040752"/>
    </source>
</evidence>
<keyword evidence="5" id="KW-0735">Signal-anchor</keyword>
<comment type="function">
    <text evidence="10">Involved in SarA attenuation. Affects resistance to oxacillin and teicoplanin, as well as the synthesis of virulence factors.</text>
</comment>
<dbReference type="Pfam" id="PF03816">
    <property type="entry name" value="LytR_cpsA_psr"/>
    <property type="match status" value="1"/>
</dbReference>
<dbReference type="EMBL" id="BKZQ01000019">
    <property type="protein sequence ID" value="GER70403.1"/>
    <property type="molecule type" value="Genomic_DNA"/>
</dbReference>
<dbReference type="InterPro" id="IPR004474">
    <property type="entry name" value="LytR_CpsA_psr"/>
</dbReference>
<accession>A0A5J4JEB9</accession>
<evidence type="ECO:0000256" key="4">
    <source>
        <dbReference type="ARBA" id="ARBA00022692"/>
    </source>
</evidence>
<dbReference type="NCBIfam" id="TIGR00350">
    <property type="entry name" value="lytR_cpsA_psr"/>
    <property type="match status" value="1"/>
</dbReference>
<evidence type="ECO:0000256" key="9">
    <source>
        <dbReference type="ARBA" id="ARBA00023163"/>
    </source>
</evidence>
<evidence type="ECO:0000256" key="10">
    <source>
        <dbReference type="ARBA" id="ARBA00037178"/>
    </source>
</evidence>
<evidence type="ECO:0000256" key="6">
    <source>
        <dbReference type="ARBA" id="ARBA00022989"/>
    </source>
</evidence>
<proteinExistence type="inferred from homology"/>
<reference evidence="13 14" key="1">
    <citation type="submission" date="2019-09" db="EMBL/GenBank/DDBJ databases">
        <title>Draft genome sequence of Bacillus sp. JC-7.</title>
        <authorList>
            <person name="Tanaka N."/>
            <person name="Shiwa Y."/>
            <person name="Fujita N."/>
            <person name="Tanasupawat S."/>
        </authorList>
    </citation>
    <scope>NUCLEOTIDE SEQUENCE [LARGE SCALE GENOMIC DNA]</scope>
    <source>
        <strain evidence="13 14">JC-7</strain>
    </source>
</reference>
<keyword evidence="9" id="KW-0804">Transcription</keyword>
<gene>
    <name evidence="13" type="ORF">BpJC7_17060</name>
</gene>
<evidence type="ECO:0000259" key="12">
    <source>
        <dbReference type="Pfam" id="PF03816"/>
    </source>
</evidence>
<comment type="subcellular location">
    <subcellularLocation>
        <location evidence="1">Cell membrane</location>
        <topology evidence="1">Single-pass type II membrane protein</topology>
    </subcellularLocation>
</comment>
<sequence>MESRVSNRKKRRAKVRWRRVFLLLFLLLIVTGAGYTAYQYYAGVHQTKPGDALNMDNLEFNGKKDANGRTNILLLGIDRRGKEDSRTDTIMIAQYDPKKNQVKLVSIMRDIYAEIPGYKNYKINTAYYLGNLDNQKSGVELLRKTIKANFDIDVQYYALVDFQGFVKIVDTLAPQGIEINVEHKMSKNIGMTLYPGKQLMHGKELLAYARFRKDAQGDFGRVARQQKVLKALQKEVFSVNGLAKAPKLLGTIQPYLSTNMSKMDILALVKDVVLGENLKVKTMTVPIAGTYTDAYYPEVGAVLEVDKAKNTEEIKKFLDEE</sequence>
<evidence type="ECO:0000256" key="3">
    <source>
        <dbReference type="ARBA" id="ARBA00022475"/>
    </source>
</evidence>
<evidence type="ECO:0000256" key="8">
    <source>
        <dbReference type="ARBA" id="ARBA00023136"/>
    </source>
</evidence>
<comment type="similarity">
    <text evidence="2">Belongs to the LytR/CpsA/Psr (LCP) family.</text>
</comment>
<evidence type="ECO:0000256" key="7">
    <source>
        <dbReference type="ARBA" id="ARBA00023015"/>
    </source>
</evidence>
<dbReference type="RefSeq" id="WP_151697968.1">
    <property type="nucleotide sequence ID" value="NZ_BKZP01000029.1"/>
</dbReference>
<dbReference type="InterPro" id="IPR050922">
    <property type="entry name" value="LytR/CpsA/Psr_CW_biosynth"/>
</dbReference>
<organism evidence="13 14">
    <name type="scientific">Weizmannia acidilactici</name>
    <dbReference type="NCBI Taxonomy" id="2607726"/>
    <lineage>
        <taxon>Bacteria</taxon>
        <taxon>Bacillati</taxon>
        <taxon>Bacillota</taxon>
        <taxon>Bacilli</taxon>
        <taxon>Bacillales</taxon>
        <taxon>Bacillaceae</taxon>
        <taxon>Heyndrickxia</taxon>
    </lineage>
</organism>
<evidence type="ECO:0000256" key="2">
    <source>
        <dbReference type="ARBA" id="ARBA00006068"/>
    </source>
</evidence>
<dbReference type="AlphaFoldDB" id="A0A5J4JEB9"/>
<comment type="caution">
    <text evidence="13">The sequence shown here is derived from an EMBL/GenBank/DDBJ whole genome shotgun (WGS) entry which is preliminary data.</text>
</comment>
<keyword evidence="4" id="KW-0812">Transmembrane</keyword>
<name>A0A5J4JEB9_9BACI</name>
<protein>
    <recommendedName>
        <fullName evidence="11">Regulatory protein MsrR</fullName>
    </recommendedName>
</protein>
<evidence type="ECO:0000313" key="14">
    <source>
        <dbReference type="Proteomes" id="UP000391919"/>
    </source>
</evidence>
<dbReference type="GO" id="GO:0071555">
    <property type="term" value="P:cell wall organization"/>
    <property type="evidence" value="ECO:0007669"/>
    <property type="project" value="UniProtKB-KW"/>
</dbReference>
<dbReference type="PANTHER" id="PTHR33392">
    <property type="entry name" value="POLYISOPRENYL-TEICHOIC ACID--PEPTIDOGLYCAN TEICHOIC ACID TRANSFERASE TAGU"/>
    <property type="match status" value="1"/>
</dbReference>
<keyword evidence="14" id="KW-1185">Reference proteome</keyword>
<keyword evidence="6" id="KW-1133">Transmembrane helix</keyword>
<dbReference type="Gene3D" id="3.40.630.190">
    <property type="entry name" value="LCP protein"/>
    <property type="match status" value="1"/>
</dbReference>
<dbReference type="GO" id="GO:0005886">
    <property type="term" value="C:plasma membrane"/>
    <property type="evidence" value="ECO:0007669"/>
    <property type="project" value="UniProtKB-SubCell"/>
</dbReference>
<evidence type="ECO:0000313" key="13">
    <source>
        <dbReference type="EMBL" id="GER70403.1"/>
    </source>
</evidence>
<keyword evidence="7" id="KW-0805">Transcription regulation</keyword>
<dbReference type="Proteomes" id="UP000391919">
    <property type="component" value="Unassembled WGS sequence"/>
</dbReference>
<feature type="domain" description="Cell envelope-related transcriptional attenuator" evidence="12">
    <location>
        <begin position="86"/>
        <end position="236"/>
    </location>
</feature>
<keyword evidence="3" id="KW-1003">Cell membrane</keyword>